<dbReference type="AlphaFoldDB" id="A0A327N354"/>
<name>A0A327N354_PSEFL</name>
<dbReference type="EMBL" id="QLIN01000005">
    <property type="protein sequence ID" value="RAI69302.1"/>
    <property type="molecule type" value="Genomic_DNA"/>
</dbReference>
<proteinExistence type="predicted"/>
<evidence type="ECO:0000313" key="2">
    <source>
        <dbReference type="EMBL" id="RAI69302.1"/>
    </source>
</evidence>
<feature type="domain" description="HNH nuclease" evidence="1">
    <location>
        <begin position="295"/>
        <end position="343"/>
    </location>
</feature>
<organism evidence="2 3">
    <name type="scientific">Pseudomonas fluorescens</name>
    <dbReference type="NCBI Taxonomy" id="294"/>
    <lineage>
        <taxon>Bacteria</taxon>
        <taxon>Pseudomonadati</taxon>
        <taxon>Pseudomonadota</taxon>
        <taxon>Gammaproteobacteria</taxon>
        <taxon>Pseudomonadales</taxon>
        <taxon>Pseudomonadaceae</taxon>
        <taxon>Pseudomonas</taxon>
    </lineage>
</organism>
<dbReference type="Pfam" id="PF13391">
    <property type="entry name" value="HNH_2"/>
    <property type="match status" value="1"/>
</dbReference>
<accession>A0A327N354</accession>
<evidence type="ECO:0000259" key="1">
    <source>
        <dbReference type="Pfam" id="PF13391"/>
    </source>
</evidence>
<reference evidence="2 3" key="1">
    <citation type="submission" date="2018-06" db="EMBL/GenBank/DDBJ databases">
        <authorList>
            <person name="Zhirakovskaya E."/>
        </authorList>
    </citation>
    <scope>NUCLEOTIDE SEQUENCE [LARGE SCALE GENOMIC DNA]</scope>
    <source>
        <strain evidence="2 3">LY3</strain>
    </source>
</reference>
<dbReference type="Proteomes" id="UP000249493">
    <property type="component" value="Unassembled WGS sequence"/>
</dbReference>
<dbReference type="InterPro" id="IPR003615">
    <property type="entry name" value="HNH_nuc"/>
</dbReference>
<comment type="caution">
    <text evidence="2">The sequence shown here is derived from an EMBL/GenBank/DDBJ whole genome shotgun (WGS) entry which is preliminary data.</text>
</comment>
<sequence length="404" mass="44914">MSQTVIQISAVGTEGLALGKLFIAKTDTSGRYVLNRKKSASTTNAPTNMAVNKIYASDLDEAAKLLKTGDYLINLVAADGRRALRALKSVQIEYSQVGVNVGDTVAADPAVSASDAALKMLGWQIVFQALCQLKKPASRRELLQQLRISHPQFKDSNLDPDLRLITVNDLARGHHQGHEKPRRTDQGHRYDLVFKRPLKAGGRLVYERYDPASHGIWELYRDDTVTTKSKMRTRCFSGNLLQKELENAEKISESEGDFDFINEPDARARISRAIVLRRGQGAFRRALIEAYEGTCAVTGCTAIDVLEAAHIVPYRGEHTNRVDNGLLLRADIHTLFDLGYLWIEEGNIHLVAHLLDTEYGKLNNRKLRLPRKKADSPSADALAHHASETKKVASLVTDLQQEQA</sequence>
<gene>
    <name evidence="2" type="ORF">DOZ80_14215</name>
</gene>
<evidence type="ECO:0000313" key="3">
    <source>
        <dbReference type="Proteomes" id="UP000249493"/>
    </source>
</evidence>
<protein>
    <recommendedName>
        <fullName evidence="1">HNH nuclease domain-containing protein</fullName>
    </recommendedName>
</protein>
<dbReference type="RefSeq" id="WP_111283570.1">
    <property type="nucleotide sequence ID" value="NZ_QLIN01000005.1"/>
</dbReference>